<evidence type="ECO:0000313" key="2">
    <source>
        <dbReference type="Proteomes" id="UP000192042"/>
    </source>
</evidence>
<dbReference type="Proteomes" id="UP000192042">
    <property type="component" value="Chromosome I"/>
</dbReference>
<dbReference type="KEGG" id="nja:NSJP_2429"/>
<evidence type="ECO:0000313" key="1">
    <source>
        <dbReference type="EMBL" id="SLM48601.1"/>
    </source>
</evidence>
<dbReference type="Pfam" id="PF05593">
    <property type="entry name" value="RHS_repeat"/>
    <property type="match status" value="1"/>
</dbReference>
<name>A0A1W1I6P2_9BACT</name>
<gene>
    <name evidence="1" type="ORF">NSJP_2429</name>
</gene>
<evidence type="ECO:0008006" key="3">
    <source>
        <dbReference type="Google" id="ProtNLM"/>
    </source>
</evidence>
<dbReference type="AlphaFoldDB" id="A0A1W1I6P2"/>
<protein>
    <recommendedName>
        <fullName evidence="3">Rhs family protein</fullName>
    </recommendedName>
</protein>
<accession>A0A1W1I6P2</accession>
<sequence length="42" mass="4567">MKTNGTVTATYSYDSNGNRLSLVMPSGTTNGTYDAQDRLTTY</sequence>
<dbReference type="OrthoDB" id="5458729at2"/>
<organism evidence="1 2">
    <name type="scientific">Nitrospira japonica</name>
    <dbReference type="NCBI Taxonomy" id="1325564"/>
    <lineage>
        <taxon>Bacteria</taxon>
        <taxon>Pseudomonadati</taxon>
        <taxon>Nitrospirota</taxon>
        <taxon>Nitrospiria</taxon>
        <taxon>Nitrospirales</taxon>
        <taxon>Nitrospiraceae</taxon>
        <taxon>Nitrospira</taxon>
    </lineage>
</organism>
<dbReference type="EMBL" id="LT828648">
    <property type="protein sequence ID" value="SLM48601.1"/>
    <property type="molecule type" value="Genomic_DNA"/>
</dbReference>
<dbReference type="STRING" id="1325564.NSJP_2429"/>
<dbReference type="InterPro" id="IPR031325">
    <property type="entry name" value="RHS_repeat"/>
</dbReference>
<proteinExistence type="predicted"/>
<keyword evidence="2" id="KW-1185">Reference proteome</keyword>
<reference evidence="1 2" key="1">
    <citation type="submission" date="2017-03" db="EMBL/GenBank/DDBJ databases">
        <authorList>
            <person name="Afonso C.L."/>
            <person name="Miller P.J."/>
            <person name="Scott M.A."/>
            <person name="Spackman E."/>
            <person name="Goraichik I."/>
            <person name="Dimitrov K.M."/>
            <person name="Suarez D.L."/>
            <person name="Swayne D.E."/>
        </authorList>
    </citation>
    <scope>NUCLEOTIDE SEQUENCE [LARGE SCALE GENOMIC DNA]</scope>
    <source>
        <strain evidence="1">Genome sequencing of Nitrospira japonica strain NJ11</strain>
    </source>
</reference>